<dbReference type="PROSITE" id="PS00028">
    <property type="entry name" value="ZINC_FINGER_C2H2_1"/>
    <property type="match status" value="3"/>
</dbReference>
<feature type="region of interest" description="Disordered" evidence="6">
    <location>
        <begin position="1"/>
        <end position="25"/>
    </location>
</feature>
<dbReference type="InParanoid" id="G2YUZ3"/>
<protein>
    <submittedName>
        <fullName evidence="8">Similar to transcription factor Zn, C2H2</fullName>
    </submittedName>
</protein>
<dbReference type="PROSITE" id="PS50157">
    <property type="entry name" value="ZINC_FINGER_C2H2_2"/>
    <property type="match status" value="3"/>
</dbReference>
<feature type="compositionally biased region" description="Polar residues" evidence="6">
    <location>
        <begin position="418"/>
        <end position="431"/>
    </location>
</feature>
<dbReference type="OrthoDB" id="8117402at2759"/>
<feature type="region of interest" description="Disordered" evidence="6">
    <location>
        <begin position="277"/>
        <end position="577"/>
    </location>
</feature>
<evidence type="ECO:0000313" key="8">
    <source>
        <dbReference type="EMBL" id="CCD55441.1"/>
    </source>
</evidence>
<dbReference type="InterPro" id="IPR013087">
    <property type="entry name" value="Znf_C2H2_type"/>
</dbReference>
<dbReference type="InterPro" id="IPR050329">
    <property type="entry name" value="GLI_C2H2-zinc-finger"/>
</dbReference>
<feature type="compositionally biased region" description="Polar residues" evidence="6">
    <location>
        <begin position="286"/>
        <end position="295"/>
    </location>
</feature>
<evidence type="ECO:0000256" key="5">
    <source>
        <dbReference type="PROSITE-ProRule" id="PRU00042"/>
    </source>
</evidence>
<dbReference type="Proteomes" id="UP000008177">
    <property type="component" value="Unplaced contigs"/>
</dbReference>
<name>G2YUZ3_BOTF4</name>
<evidence type="ECO:0000256" key="2">
    <source>
        <dbReference type="ARBA" id="ARBA00022737"/>
    </source>
</evidence>
<evidence type="ECO:0000313" key="9">
    <source>
        <dbReference type="Proteomes" id="UP000008177"/>
    </source>
</evidence>
<evidence type="ECO:0000256" key="3">
    <source>
        <dbReference type="ARBA" id="ARBA00022771"/>
    </source>
</evidence>
<feature type="compositionally biased region" description="Basic and acidic residues" evidence="6">
    <location>
        <begin position="146"/>
        <end position="162"/>
    </location>
</feature>
<feature type="compositionally biased region" description="Polar residues" evidence="6">
    <location>
        <begin position="207"/>
        <end position="224"/>
    </location>
</feature>
<dbReference type="Gene3D" id="3.30.160.60">
    <property type="entry name" value="Classic Zinc Finger"/>
    <property type="match status" value="1"/>
</dbReference>
<evidence type="ECO:0000256" key="1">
    <source>
        <dbReference type="ARBA" id="ARBA00022723"/>
    </source>
</evidence>
<evidence type="ECO:0000256" key="6">
    <source>
        <dbReference type="SAM" id="MobiDB-lite"/>
    </source>
</evidence>
<feature type="domain" description="C2H2-type" evidence="7">
    <location>
        <begin position="126"/>
        <end position="156"/>
    </location>
</feature>
<dbReference type="GO" id="GO:0000981">
    <property type="term" value="F:DNA-binding transcription factor activity, RNA polymerase II-specific"/>
    <property type="evidence" value="ECO:0007669"/>
    <property type="project" value="TreeGrafter"/>
</dbReference>
<feature type="domain" description="C2H2-type" evidence="7">
    <location>
        <begin position="99"/>
        <end position="123"/>
    </location>
</feature>
<feature type="domain" description="C2H2-type" evidence="7">
    <location>
        <begin position="35"/>
        <end position="64"/>
    </location>
</feature>
<dbReference type="AlphaFoldDB" id="G2YUZ3"/>
<feature type="region of interest" description="Disordered" evidence="6">
    <location>
        <begin position="966"/>
        <end position="990"/>
    </location>
</feature>
<dbReference type="EMBL" id="FQ790354">
    <property type="protein sequence ID" value="CCD55441.1"/>
    <property type="molecule type" value="Genomic_DNA"/>
</dbReference>
<keyword evidence="1" id="KW-0479">Metal-binding</keyword>
<dbReference type="STRING" id="999810.G2YUZ3"/>
<reference evidence="9" key="1">
    <citation type="journal article" date="2011" name="PLoS Genet.">
        <title>Genomic analysis of the necrotrophic fungal pathogens Sclerotinia sclerotiorum and Botrytis cinerea.</title>
        <authorList>
            <person name="Amselem J."/>
            <person name="Cuomo C.A."/>
            <person name="van Kan J.A."/>
            <person name="Viaud M."/>
            <person name="Benito E.P."/>
            <person name="Couloux A."/>
            <person name="Coutinho P.M."/>
            <person name="de Vries R.P."/>
            <person name="Dyer P.S."/>
            <person name="Fillinger S."/>
            <person name="Fournier E."/>
            <person name="Gout L."/>
            <person name="Hahn M."/>
            <person name="Kohn L."/>
            <person name="Lapalu N."/>
            <person name="Plummer K.M."/>
            <person name="Pradier J.M."/>
            <person name="Quevillon E."/>
            <person name="Sharon A."/>
            <person name="Simon A."/>
            <person name="ten Have A."/>
            <person name="Tudzynski B."/>
            <person name="Tudzynski P."/>
            <person name="Wincker P."/>
            <person name="Andrew M."/>
            <person name="Anthouard V."/>
            <person name="Beever R.E."/>
            <person name="Beffa R."/>
            <person name="Benoit I."/>
            <person name="Bouzid O."/>
            <person name="Brault B."/>
            <person name="Chen Z."/>
            <person name="Choquer M."/>
            <person name="Collemare J."/>
            <person name="Cotton P."/>
            <person name="Danchin E.G."/>
            <person name="Da Silva C."/>
            <person name="Gautier A."/>
            <person name="Giraud C."/>
            <person name="Giraud T."/>
            <person name="Gonzalez C."/>
            <person name="Grossetete S."/>
            <person name="Guldener U."/>
            <person name="Henrissat B."/>
            <person name="Howlett B.J."/>
            <person name="Kodira C."/>
            <person name="Kretschmer M."/>
            <person name="Lappartient A."/>
            <person name="Leroch M."/>
            <person name="Levis C."/>
            <person name="Mauceli E."/>
            <person name="Neuveglise C."/>
            <person name="Oeser B."/>
            <person name="Pearson M."/>
            <person name="Poulain J."/>
            <person name="Poussereau N."/>
            <person name="Quesneville H."/>
            <person name="Rascle C."/>
            <person name="Schumacher J."/>
            <person name="Segurens B."/>
            <person name="Sexton A."/>
            <person name="Silva E."/>
            <person name="Sirven C."/>
            <person name="Soanes D.M."/>
            <person name="Talbot N.J."/>
            <person name="Templeton M."/>
            <person name="Yandava C."/>
            <person name="Yarden O."/>
            <person name="Zeng Q."/>
            <person name="Rollins J.A."/>
            <person name="Lebrun M.H."/>
            <person name="Dickman M."/>
        </authorList>
    </citation>
    <scope>NUCLEOTIDE SEQUENCE [LARGE SCALE GENOMIC DNA]</scope>
    <source>
        <strain evidence="9">T4</strain>
    </source>
</reference>
<organism evidence="8 9">
    <name type="scientific">Botryotinia fuckeliana (strain T4)</name>
    <name type="common">Noble rot fungus</name>
    <name type="synonym">Botrytis cinerea</name>
    <dbReference type="NCBI Taxonomy" id="999810"/>
    <lineage>
        <taxon>Eukaryota</taxon>
        <taxon>Fungi</taxon>
        <taxon>Dikarya</taxon>
        <taxon>Ascomycota</taxon>
        <taxon>Pezizomycotina</taxon>
        <taxon>Leotiomycetes</taxon>
        <taxon>Helotiales</taxon>
        <taxon>Sclerotiniaceae</taxon>
        <taxon>Botrytis</taxon>
    </lineage>
</organism>
<feature type="compositionally biased region" description="Basic and acidic residues" evidence="6">
    <location>
        <begin position="1"/>
        <end position="11"/>
    </location>
</feature>
<proteinExistence type="predicted"/>
<feature type="compositionally biased region" description="Acidic residues" evidence="6">
    <location>
        <begin position="511"/>
        <end position="522"/>
    </location>
</feature>
<gene>
    <name evidence="8" type="ORF">BofuT4_P158370.1</name>
</gene>
<dbReference type="SMART" id="SM00355">
    <property type="entry name" value="ZnF_C2H2"/>
    <property type="match status" value="5"/>
</dbReference>
<keyword evidence="4" id="KW-0862">Zinc</keyword>
<evidence type="ECO:0000259" key="7">
    <source>
        <dbReference type="PROSITE" id="PS50157"/>
    </source>
</evidence>
<feature type="compositionally biased region" description="Polar residues" evidence="6">
    <location>
        <begin position="980"/>
        <end position="990"/>
    </location>
</feature>
<dbReference type="PANTHER" id="PTHR19818">
    <property type="entry name" value="ZINC FINGER PROTEIN ZIC AND GLI"/>
    <property type="match status" value="1"/>
</dbReference>
<feature type="compositionally biased region" description="Polar residues" evidence="6">
    <location>
        <begin position="14"/>
        <end position="25"/>
    </location>
</feature>
<feature type="compositionally biased region" description="Polar residues" evidence="6">
    <location>
        <begin position="393"/>
        <end position="404"/>
    </location>
</feature>
<dbReference type="GO" id="GO:0005634">
    <property type="term" value="C:nucleus"/>
    <property type="evidence" value="ECO:0007669"/>
    <property type="project" value="UniProtKB-ARBA"/>
</dbReference>
<dbReference type="GO" id="GO:0008270">
    <property type="term" value="F:zinc ion binding"/>
    <property type="evidence" value="ECO:0007669"/>
    <property type="project" value="UniProtKB-KW"/>
</dbReference>
<sequence length="990" mass="109338">MAENANDDHAIEGNSDSFLASLSPSPTTKPDVSYFHCQHPDCGRTYASKHGLDNHNKVHFTDNEKPFICPHPGCLSRYTNKRGVTRHFNSKHRDKSGWFNCPTVDCDSSFFEERGLKLHQREHGVFRCTAKHCAYEYSTEQELYDHRERNHTKSDLYEDRTSKRPTGISKKEDSSAQNSSGEETGDEIVVDENPLRAKFSEDEDTFENSSPFKTPTYGKSSRNGISKRASLHTEYPARPNSKGWKCPKPGCTVCRKVQFDLITHWQEAHSDIPEPAHFEFVHGPKSSENTATPTFGVNDHRLGEDSSDEHAHSHSRANVGQSASAHQPARPNQEEETRGNVNDGARGPNTQQQREDSANTTGNKDTKMNELNAQNAAKSTPSNASSHFPAAASPQSRTQRSNNGPPIIPPPRHASSLARPTTNVLANSAGNLSGPAEGPLIKTPRRKTATGLPAQRIFARAMDTRRMSPPPPRSKQAAKPAVALANARMRTQRRSQTSSPASSRRASPISSDEEEEEEEEEGLFVSPPDKAKNKSKGSRRVLGIRGFANMPLPRDQDSDEEDLRPSHVLRQERRAIAGKSVKPIRAGEYFGVGRKIYGEPKKMGKSTGFLATRLTDSDDDSIFEGNELSSSGSSFGETEAPRSGRRSTNHINARASNSVPRRPSVNNGDPPRTPSPDLPRYQPYQVYGPDLDSPPPSYLIKSPGIIDRTLPYPNRREDKSLPDVAAVQPEDLFDADDIFFGFQDMTPHEREVQDRLDAEKEAMRANSYGSGFRAPLHFDHCPYTAPICRAERATWIAERLRLDVAEARGDESEDPESPLGMDSDDDRRFGVDVEMSGTGKSTLSKKKKKRATCSGPIREKRKYNWNDPMRKNKRRKGSISAGTSRGIRTRRSNSRGDAQIDGANEQEEEVVKNRKPAWAWSEAHGSVIDTRKPVELVRPGTLAAEGGVATTDLVDRASATHSVGLDTLNASRAPVADTGSAKTSFVLSDG</sequence>
<feature type="compositionally biased region" description="Polar residues" evidence="6">
    <location>
        <begin position="627"/>
        <end position="636"/>
    </location>
</feature>
<feature type="region of interest" description="Disordered" evidence="6">
    <location>
        <begin position="146"/>
        <end position="225"/>
    </location>
</feature>
<feature type="compositionally biased region" description="Basic and acidic residues" evidence="6">
    <location>
        <begin position="298"/>
        <end position="312"/>
    </location>
</feature>
<dbReference type="PANTHER" id="PTHR19818:SF139">
    <property type="entry name" value="PAIR-RULE PROTEIN ODD-PAIRED"/>
    <property type="match status" value="1"/>
</dbReference>
<dbReference type="GO" id="GO:0000978">
    <property type="term" value="F:RNA polymerase II cis-regulatory region sequence-specific DNA binding"/>
    <property type="evidence" value="ECO:0007669"/>
    <property type="project" value="TreeGrafter"/>
</dbReference>
<accession>G2YUZ3</accession>
<feature type="compositionally biased region" description="Low complexity" evidence="6">
    <location>
        <begin position="494"/>
        <end position="510"/>
    </location>
</feature>
<feature type="compositionally biased region" description="Polar residues" evidence="6">
    <location>
        <begin position="348"/>
        <end position="386"/>
    </location>
</feature>
<keyword evidence="3 5" id="KW-0863">Zinc-finger</keyword>
<feature type="compositionally biased region" description="Basic and acidic residues" evidence="6">
    <location>
        <begin position="563"/>
        <end position="575"/>
    </location>
</feature>
<feature type="region of interest" description="Disordered" evidence="6">
    <location>
        <begin position="806"/>
        <end position="914"/>
    </location>
</feature>
<evidence type="ECO:0000256" key="4">
    <source>
        <dbReference type="ARBA" id="ARBA00022833"/>
    </source>
</evidence>
<keyword evidence="2" id="KW-0677">Repeat</keyword>
<dbReference type="HOGENOM" id="CLU_301675_0_0_1"/>
<feature type="region of interest" description="Disordered" evidence="6">
    <location>
        <begin position="614"/>
        <end position="704"/>
    </location>
</feature>
<feature type="compositionally biased region" description="Polar residues" evidence="6">
    <location>
        <begin position="649"/>
        <end position="667"/>
    </location>
</feature>
<feature type="compositionally biased region" description="Polar residues" evidence="6">
    <location>
        <begin position="316"/>
        <end position="325"/>
    </location>
</feature>
<dbReference type="GO" id="GO:0010557">
    <property type="term" value="P:positive regulation of macromolecule biosynthetic process"/>
    <property type="evidence" value="ECO:0007669"/>
    <property type="project" value="UniProtKB-ARBA"/>
</dbReference>